<organism evidence="2 3">
    <name type="scientific">Vespula maculifrons</name>
    <name type="common">Eastern yellow jacket</name>
    <name type="synonym">Wasp</name>
    <dbReference type="NCBI Taxonomy" id="7453"/>
    <lineage>
        <taxon>Eukaryota</taxon>
        <taxon>Metazoa</taxon>
        <taxon>Ecdysozoa</taxon>
        <taxon>Arthropoda</taxon>
        <taxon>Hexapoda</taxon>
        <taxon>Insecta</taxon>
        <taxon>Pterygota</taxon>
        <taxon>Neoptera</taxon>
        <taxon>Endopterygota</taxon>
        <taxon>Hymenoptera</taxon>
        <taxon>Apocrita</taxon>
        <taxon>Aculeata</taxon>
        <taxon>Vespoidea</taxon>
        <taxon>Vespidae</taxon>
        <taxon>Vespinae</taxon>
        <taxon>Vespula</taxon>
    </lineage>
</organism>
<protein>
    <submittedName>
        <fullName evidence="2">Uncharacterized protein</fullName>
    </submittedName>
</protein>
<gene>
    <name evidence="2" type="ORF">V1477_011192</name>
</gene>
<evidence type="ECO:0000313" key="2">
    <source>
        <dbReference type="EMBL" id="KAL2739803.1"/>
    </source>
</evidence>
<dbReference type="Proteomes" id="UP001607303">
    <property type="component" value="Unassembled WGS sequence"/>
</dbReference>
<keyword evidence="1" id="KW-1133">Transmembrane helix</keyword>
<proteinExistence type="predicted"/>
<sequence>MEKKSVEREEKGVKIMERLITSCLEDEKAAKTVLGTSVVAAVVAAAAAAAAAVAAVVAVTVAAPAPVPAVARGQASV</sequence>
<comment type="caution">
    <text evidence="2">The sequence shown here is derived from an EMBL/GenBank/DDBJ whole genome shotgun (WGS) entry which is preliminary data.</text>
</comment>
<dbReference type="EMBL" id="JAYRBN010000061">
    <property type="protein sequence ID" value="KAL2739803.1"/>
    <property type="molecule type" value="Genomic_DNA"/>
</dbReference>
<reference evidence="2 3" key="1">
    <citation type="journal article" date="2024" name="Ann. Entomol. Soc. Am.">
        <title>Genomic analyses of the southern and eastern yellowjacket wasps (Hymenoptera: Vespidae) reveal evolutionary signatures of social life.</title>
        <authorList>
            <person name="Catto M.A."/>
            <person name="Caine P.B."/>
            <person name="Orr S.E."/>
            <person name="Hunt B.G."/>
            <person name="Goodisman M.A.D."/>
        </authorList>
    </citation>
    <scope>NUCLEOTIDE SEQUENCE [LARGE SCALE GENOMIC DNA]</scope>
    <source>
        <strain evidence="2">232</strain>
        <tissue evidence="2">Head and thorax</tissue>
    </source>
</reference>
<accession>A0ABD2C5Z4</accession>
<keyword evidence="1" id="KW-0812">Transmembrane</keyword>
<keyword evidence="1" id="KW-0472">Membrane</keyword>
<dbReference type="AlphaFoldDB" id="A0ABD2C5Z4"/>
<name>A0ABD2C5Z4_VESMC</name>
<keyword evidence="3" id="KW-1185">Reference proteome</keyword>
<evidence type="ECO:0000313" key="3">
    <source>
        <dbReference type="Proteomes" id="UP001607303"/>
    </source>
</evidence>
<feature type="transmembrane region" description="Helical" evidence="1">
    <location>
        <begin position="38"/>
        <end position="63"/>
    </location>
</feature>
<evidence type="ECO:0000256" key="1">
    <source>
        <dbReference type="SAM" id="Phobius"/>
    </source>
</evidence>